<dbReference type="AlphaFoldDB" id="A0A915IQG0"/>
<evidence type="ECO:0000313" key="1">
    <source>
        <dbReference type="Proteomes" id="UP000887565"/>
    </source>
</evidence>
<dbReference type="Proteomes" id="UP000887565">
    <property type="component" value="Unplaced"/>
</dbReference>
<proteinExistence type="predicted"/>
<organism evidence="1 2">
    <name type="scientific">Romanomermis culicivorax</name>
    <name type="common">Nematode worm</name>
    <dbReference type="NCBI Taxonomy" id="13658"/>
    <lineage>
        <taxon>Eukaryota</taxon>
        <taxon>Metazoa</taxon>
        <taxon>Ecdysozoa</taxon>
        <taxon>Nematoda</taxon>
        <taxon>Enoplea</taxon>
        <taxon>Dorylaimia</taxon>
        <taxon>Mermithida</taxon>
        <taxon>Mermithoidea</taxon>
        <taxon>Mermithidae</taxon>
        <taxon>Romanomermis</taxon>
    </lineage>
</organism>
<dbReference type="WBParaSite" id="nRc.2.0.1.t16110-RA">
    <property type="protein sequence ID" value="nRc.2.0.1.t16110-RA"/>
    <property type="gene ID" value="nRc.2.0.1.g16110"/>
</dbReference>
<accession>A0A915IQG0</accession>
<protein>
    <submittedName>
        <fullName evidence="2">Uncharacterized protein</fullName>
    </submittedName>
</protein>
<sequence length="83" mass="9692">MPVNSDRTRAPKLKNLQFIESPTVADKNHKGFLLLYRALAFYTQFPYERLHRLMDEVKEAALPYWSTTDMWAVPWSHLTVAAP</sequence>
<keyword evidence="1" id="KW-1185">Reference proteome</keyword>
<name>A0A915IQG0_ROMCU</name>
<reference evidence="2" key="1">
    <citation type="submission" date="2022-11" db="UniProtKB">
        <authorList>
            <consortium name="WormBaseParasite"/>
        </authorList>
    </citation>
    <scope>IDENTIFICATION</scope>
</reference>
<evidence type="ECO:0000313" key="2">
    <source>
        <dbReference type="WBParaSite" id="nRc.2.0.1.t16110-RA"/>
    </source>
</evidence>